<dbReference type="InterPro" id="IPR036915">
    <property type="entry name" value="Cyclin-like_sf"/>
</dbReference>
<dbReference type="AlphaFoldDB" id="A0A2G9HCX6"/>
<dbReference type="STRING" id="429701.A0A2G9HCX6"/>
<evidence type="ECO:0000256" key="3">
    <source>
        <dbReference type="ARBA" id="ARBA00023127"/>
    </source>
</evidence>
<keyword evidence="2" id="KW-0132">Cell division</keyword>
<gene>
    <name evidence="8" type="ORF">CDL12_11976</name>
</gene>
<keyword evidence="9" id="KW-1185">Reference proteome</keyword>
<evidence type="ECO:0000256" key="4">
    <source>
        <dbReference type="ARBA" id="ARBA00023306"/>
    </source>
</evidence>
<dbReference type="Proteomes" id="UP000231279">
    <property type="component" value="Unassembled WGS sequence"/>
</dbReference>
<dbReference type="GO" id="GO:0051301">
    <property type="term" value="P:cell division"/>
    <property type="evidence" value="ECO:0007669"/>
    <property type="project" value="UniProtKB-KW"/>
</dbReference>
<dbReference type="FunFam" id="1.10.472.10:FF:000040">
    <property type="entry name" value="D6-type cyclin"/>
    <property type="match status" value="1"/>
</dbReference>
<dbReference type="InterPro" id="IPR039361">
    <property type="entry name" value="Cyclin"/>
</dbReference>
<evidence type="ECO:0000259" key="7">
    <source>
        <dbReference type="SMART" id="SM01332"/>
    </source>
</evidence>
<protein>
    <submittedName>
        <fullName evidence="8">G1/S-specific cyclin D</fullName>
    </submittedName>
</protein>
<sequence length="296" mass="33467">MVEREKEHLPRDDYLNRLRNGELDISLRKNALHWIFKACTHYNFRELCLYSAMSYFDRFFSVYELPGDKAWAIQLVAVACLSLAAKIEEVNVPSTVDLQAGEPKYLFEGKTIQRMEIVVLNCLNWKIKAYTPCNFIDYYLRKMNDGDFPSGSKITRSLQIILNTIEGIEFLEFRPSEIAAAVALYVSGDMQEKDIDKAVSVFTGLEKDRVVKCLELIQEMKSIRSSATNVGNASISSSEPHSPNGVLDAACLSYRTDGKTVGSCPSSSHTSHKSVLGDWEVEKWKRSHALSMKKLC</sequence>
<dbReference type="PROSITE" id="PS00292">
    <property type="entry name" value="CYCLINS"/>
    <property type="match status" value="1"/>
</dbReference>
<dbReference type="CDD" id="cd20543">
    <property type="entry name" value="CYCLIN_AtCycD-like_rpt1"/>
    <property type="match status" value="1"/>
</dbReference>
<dbReference type="CDD" id="cd20544">
    <property type="entry name" value="CYCLIN_AtCycD-like_rpt2"/>
    <property type="match status" value="1"/>
</dbReference>
<dbReference type="Gene3D" id="1.10.472.10">
    <property type="entry name" value="Cyclin-like"/>
    <property type="match status" value="2"/>
</dbReference>
<dbReference type="SMART" id="SM00385">
    <property type="entry name" value="CYCLIN"/>
    <property type="match status" value="1"/>
</dbReference>
<dbReference type="InterPro" id="IPR004367">
    <property type="entry name" value="Cyclin_C-dom"/>
</dbReference>
<evidence type="ECO:0000313" key="9">
    <source>
        <dbReference type="Proteomes" id="UP000231279"/>
    </source>
</evidence>
<organism evidence="8 9">
    <name type="scientific">Handroanthus impetiginosus</name>
    <dbReference type="NCBI Taxonomy" id="429701"/>
    <lineage>
        <taxon>Eukaryota</taxon>
        <taxon>Viridiplantae</taxon>
        <taxon>Streptophyta</taxon>
        <taxon>Embryophyta</taxon>
        <taxon>Tracheophyta</taxon>
        <taxon>Spermatophyta</taxon>
        <taxon>Magnoliopsida</taxon>
        <taxon>eudicotyledons</taxon>
        <taxon>Gunneridae</taxon>
        <taxon>Pentapetalae</taxon>
        <taxon>asterids</taxon>
        <taxon>lamiids</taxon>
        <taxon>Lamiales</taxon>
        <taxon>Bignoniaceae</taxon>
        <taxon>Crescentiina</taxon>
        <taxon>Tabebuia alliance</taxon>
        <taxon>Handroanthus</taxon>
    </lineage>
</organism>
<comment type="similarity">
    <text evidence="1">Belongs to the cyclin family. Cyclin D subfamily.</text>
</comment>
<evidence type="ECO:0000256" key="1">
    <source>
        <dbReference type="ARBA" id="ARBA00009065"/>
    </source>
</evidence>
<dbReference type="PANTHER" id="PTHR10177">
    <property type="entry name" value="CYCLINS"/>
    <property type="match status" value="1"/>
</dbReference>
<keyword evidence="3 5" id="KW-0195">Cyclin</keyword>
<dbReference type="Pfam" id="PF02984">
    <property type="entry name" value="Cyclin_C"/>
    <property type="match status" value="1"/>
</dbReference>
<comment type="caution">
    <text evidence="8">The sequence shown here is derived from an EMBL/GenBank/DDBJ whole genome shotgun (WGS) entry which is preliminary data.</text>
</comment>
<dbReference type="EMBL" id="NKXS01002087">
    <property type="protein sequence ID" value="PIN15382.1"/>
    <property type="molecule type" value="Genomic_DNA"/>
</dbReference>
<dbReference type="FunFam" id="1.10.472.10:FF:000060">
    <property type="entry name" value="D6-type cyclin"/>
    <property type="match status" value="1"/>
</dbReference>
<dbReference type="InterPro" id="IPR048258">
    <property type="entry name" value="Cyclins_cyclin-box"/>
</dbReference>
<dbReference type="SUPFAM" id="SSF47954">
    <property type="entry name" value="Cyclin-like"/>
    <property type="match status" value="2"/>
</dbReference>
<dbReference type="OrthoDB" id="5590282at2759"/>
<reference evidence="9" key="1">
    <citation type="journal article" date="2018" name="Gigascience">
        <title>Genome assembly of the Pink Ipe (Handroanthus impetiginosus, Bignoniaceae), a highly valued, ecologically keystone Neotropical timber forest tree.</title>
        <authorList>
            <person name="Silva-Junior O.B."/>
            <person name="Grattapaglia D."/>
            <person name="Novaes E."/>
            <person name="Collevatti R.G."/>
        </authorList>
    </citation>
    <scope>NUCLEOTIDE SEQUENCE [LARGE SCALE GENOMIC DNA]</scope>
    <source>
        <strain evidence="9">cv. UFG-1</strain>
    </source>
</reference>
<dbReference type="InterPro" id="IPR006671">
    <property type="entry name" value="Cyclin_N"/>
</dbReference>
<feature type="domain" description="Cyclin-like" evidence="6">
    <location>
        <begin position="33"/>
        <end position="121"/>
    </location>
</feature>
<evidence type="ECO:0000259" key="6">
    <source>
        <dbReference type="SMART" id="SM00385"/>
    </source>
</evidence>
<feature type="domain" description="Cyclin C-terminal" evidence="7">
    <location>
        <begin position="130"/>
        <end position="241"/>
    </location>
</feature>
<evidence type="ECO:0000256" key="2">
    <source>
        <dbReference type="ARBA" id="ARBA00022618"/>
    </source>
</evidence>
<evidence type="ECO:0000256" key="5">
    <source>
        <dbReference type="RuleBase" id="RU000383"/>
    </source>
</evidence>
<proteinExistence type="inferred from homology"/>
<name>A0A2G9HCX6_9LAMI</name>
<dbReference type="SMART" id="SM01332">
    <property type="entry name" value="Cyclin_C"/>
    <property type="match status" value="1"/>
</dbReference>
<dbReference type="Pfam" id="PF00134">
    <property type="entry name" value="Cyclin_N"/>
    <property type="match status" value="1"/>
</dbReference>
<evidence type="ECO:0000313" key="8">
    <source>
        <dbReference type="EMBL" id="PIN15382.1"/>
    </source>
</evidence>
<accession>A0A2G9HCX6</accession>
<keyword evidence="4" id="KW-0131">Cell cycle</keyword>
<dbReference type="InterPro" id="IPR013763">
    <property type="entry name" value="Cyclin-like_dom"/>
</dbReference>